<gene>
    <name evidence="1" type="ORF">FPK87_24360</name>
</gene>
<evidence type="ECO:0000313" key="1">
    <source>
        <dbReference type="EMBL" id="MDR8263558.1"/>
    </source>
</evidence>
<protein>
    <submittedName>
        <fullName evidence="1">Uncharacterized protein</fullName>
    </submittedName>
</protein>
<proteinExistence type="predicted"/>
<feature type="non-terminal residue" evidence="1">
    <location>
        <position position="90"/>
    </location>
</feature>
<dbReference type="AlphaFoldDB" id="A0ABD5DG24"/>
<comment type="caution">
    <text evidence="1">The sequence shown here is derived from an EMBL/GenBank/DDBJ whole genome shotgun (WGS) entry which is preliminary data.</text>
</comment>
<accession>A0ABD5DG24</accession>
<name>A0ABD5DG24_ACIBA</name>
<feature type="non-terminal residue" evidence="1">
    <location>
        <position position="1"/>
    </location>
</feature>
<dbReference type="EMBL" id="VMBB01000856">
    <property type="protein sequence ID" value="MDR8263558.1"/>
    <property type="molecule type" value="Genomic_DNA"/>
</dbReference>
<reference evidence="1" key="1">
    <citation type="submission" date="2019-07" db="EMBL/GenBank/DDBJ databases">
        <title>Biological characteristics of mucoid Acinetobacter baumannii from a general hospital in China.</title>
        <authorList>
            <person name="Hua X."/>
            <person name="Yu Y."/>
        </authorList>
    </citation>
    <scope>NUCLEOTIDE SEQUENCE [LARGE SCALE GENOMIC DNA]</scope>
    <source>
        <strain evidence="1">N41</strain>
    </source>
</reference>
<organism evidence="1">
    <name type="scientific">Acinetobacter baumannii</name>
    <dbReference type="NCBI Taxonomy" id="470"/>
    <lineage>
        <taxon>Bacteria</taxon>
        <taxon>Pseudomonadati</taxon>
        <taxon>Pseudomonadota</taxon>
        <taxon>Gammaproteobacteria</taxon>
        <taxon>Moraxellales</taxon>
        <taxon>Moraxellaceae</taxon>
        <taxon>Acinetobacter</taxon>
        <taxon>Acinetobacter calcoaceticus/baumannii complex</taxon>
    </lineage>
</organism>
<sequence length="90" mass="9780">SYPHHTYKLGEDWEIGATYTLIWCAEHKRGTGDTNSSLAVYEGGGSQHLQAVVNTNGKVVSKVTFVKNSAVASGPIIHFYMLNRPTADKG</sequence>